<dbReference type="STRING" id="571915.CMUST_06285"/>
<reference evidence="7" key="2">
    <citation type="submission" date="2015-05" db="EMBL/GenBank/DDBJ databases">
        <title>Complete genome sequence of Corynebacterium mustelae DSM 45274, isolated from various tissues of a male ferret with lethal sepsis.</title>
        <authorList>
            <person name="Ruckert C."/>
            <person name="Albersmeier A."/>
            <person name="Winkler A."/>
            <person name="Tauch A."/>
        </authorList>
    </citation>
    <scope>NUCLEOTIDE SEQUENCE [LARGE SCALE GENOMIC DNA]</scope>
    <source>
        <strain evidence="7">DSM 45274</strain>
    </source>
</reference>
<evidence type="ECO:0000256" key="1">
    <source>
        <dbReference type="ARBA" id="ARBA00010088"/>
    </source>
</evidence>
<dbReference type="InterPro" id="IPR029058">
    <property type="entry name" value="AB_hydrolase_fold"/>
</dbReference>
<gene>
    <name evidence="6" type="ORF">CMUST_06285</name>
</gene>
<evidence type="ECO:0000313" key="7">
    <source>
        <dbReference type="Proteomes" id="UP000035199"/>
    </source>
</evidence>
<organism evidence="6 7">
    <name type="scientific">Corynebacterium mustelae</name>
    <dbReference type="NCBI Taxonomy" id="571915"/>
    <lineage>
        <taxon>Bacteria</taxon>
        <taxon>Bacillati</taxon>
        <taxon>Actinomycetota</taxon>
        <taxon>Actinomycetes</taxon>
        <taxon>Mycobacteriales</taxon>
        <taxon>Corynebacteriaceae</taxon>
        <taxon>Corynebacterium</taxon>
    </lineage>
</organism>
<feature type="chain" id="PRO_5038992939" evidence="3">
    <location>
        <begin position="24"/>
        <end position="523"/>
    </location>
</feature>
<dbReference type="Pfam" id="PF08386">
    <property type="entry name" value="Abhydrolase_4"/>
    <property type="match status" value="1"/>
</dbReference>
<accession>A0A0G3H384</accession>
<dbReference type="InterPro" id="IPR013595">
    <property type="entry name" value="Pept_S33_TAP-like_C"/>
</dbReference>
<name>A0A0G3H384_9CORY</name>
<dbReference type="PATRIC" id="fig|571915.4.peg.1334"/>
<keyword evidence="7" id="KW-1185">Reference proteome</keyword>
<dbReference type="PANTHER" id="PTHR43248:SF25">
    <property type="entry name" value="AB HYDROLASE-1 DOMAIN-CONTAINING PROTEIN-RELATED"/>
    <property type="match status" value="1"/>
</dbReference>
<dbReference type="OrthoDB" id="4447445at2"/>
<dbReference type="GO" id="GO:0016787">
    <property type="term" value="F:hydrolase activity"/>
    <property type="evidence" value="ECO:0007669"/>
    <property type="project" value="UniProtKB-KW"/>
</dbReference>
<reference evidence="6 7" key="1">
    <citation type="journal article" date="2015" name="Genome Announc.">
        <title>Complete Genome Sequence of the Type Strain Corynebacterium mustelae DSM 45274, Isolated from Various Tissues of a Male Ferret with Lethal Sepsis.</title>
        <authorList>
            <person name="Ruckert C."/>
            <person name="Eimer J."/>
            <person name="Winkler A."/>
            <person name="Tauch A."/>
        </authorList>
    </citation>
    <scope>NUCLEOTIDE SEQUENCE [LARGE SCALE GENOMIC DNA]</scope>
    <source>
        <strain evidence="6 7">DSM 45274</strain>
    </source>
</reference>
<dbReference type="RefSeq" id="WP_158408201.1">
    <property type="nucleotide sequence ID" value="NZ_CP011542.1"/>
</dbReference>
<dbReference type="SUPFAM" id="SSF53474">
    <property type="entry name" value="alpha/beta-Hydrolases"/>
    <property type="match status" value="1"/>
</dbReference>
<evidence type="ECO:0000256" key="3">
    <source>
        <dbReference type="SAM" id="SignalP"/>
    </source>
</evidence>
<evidence type="ECO:0000259" key="5">
    <source>
        <dbReference type="Pfam" id="PF08386"/>
    </source>
</evidence>
<dbReference type="KEGG" id="cmv:CMUST_06285"/>
<keyword evidence="3" id="KW-0732">Signal</keyword>
<evidence type="ECO:0000313" key="6">
    <source>
        <dbReference type="EMBL" id="AKK05592.1"/>
    </source>
</evidence>
<proteinExistence type="inferred from homology"/>
<comment type="similarity">
    <text evidence="1">Belongs to the peptidase S33 family.</text>
</comment>
<dbReference type="AlphaFoldDB" id="A0A0G3H384"/>
<protein>
    <submittedName>
        <fullName evidence="6">Alpha/beta hydrolase family protein</fullName>
    </submittedName>
</protein>
<evidence type="ECO:0000256" key="2">
    <source>
        <dbReference type="ARBA" id="ARBA00022801"/>
    </source>
</evidence>
<feature type="domain" description="Peptidase S33 tripeptidyl aminopeptidase-like C-terminal" evidence="5">
    <location>
        <begin position="434"/>
        <end position="514"/>
    </location>
</feature>
<dbReference type="InterPro" id="IPR000073">
    <property type="entry name" value="AB_hydrolase_1"/>
</dbReference>
<dbReference type="Proteomes" id="UP000035199">
    <property type="component" value="Chromosome"/>
</dbReference>
<evidence type="ECO:0000259" key="4">
    <source>
        <dbReference type="Pfam" id="PF00561"/>
    </source>
</evidence>
<dbReference type="PANTHER" id="PTHR43248">
    <property type="entry name" value="2-SUCCINYL-6-HYDROXY-2,4-CYCLOHEXADIENE-1-CARBOXYLATE SYNTHASE"/>
    <property type="match status" value="1"/>
</dbReference>
<sequence length="523" mass="56187">MQLKLPKLLSLLAATSIAASAVAVTIPHAAAQHKPAIAWEDCPTTVERPGARCGRVEVPQDYGNPQGKKISVGFIQFKATNGAKDTIFTNPGGPGGDVYGWLGTSEIAEFPAELYANYDIIGVQPRGLDGSTPLECPDISKLGPIEQIFQSGTAVRKACESSHPGYPAQITTENTARDWDEVRKALGRDSISIYGLSYGTLLGSTYATLFPERTNKVVLDSGLNASNQWSHVIASQEAGFNTALQEFFNWAALNDDKFHLGATPYAVYTKWAQAIQSQSGVWPSVTPPKATAADVPPHSSGAGQAAVDIINGTEPANAHAKNLGSQLVAGGRKQSDSSVLGYTYSRLPMPRFWESIVETIHNPELATQRLVPHEPTEEEINAFLHANNMRVTIMCNEAQSPWNPQDAPRALWTNFVIADIIQAGPSLFNSGLVCNGAGSITKGVPFNGSALKTRPLQIQATRDPQTPYGDFWEMQKSMNSHLVTVNGPGHSHFGVGNKAVDKVVLDYFRTGSVTTSELPGFFG</sequence>
<dbReference type="InterPro" id="IPR051601">
    <property type="entry name" value="Serine_prot/Carboxylest_S33"/>
</dbReference>
<feature type="signal peptide" evidence="3">
    <location>
        <begin position="1"/>
        <end position="23"/>
    </location>
</feature>
<dbReference type="Pfam" id="PF00561">
    <property type="entry name" value="Abhydrolase_1"/>
    <property type="match status" value="1"/>
</dbReference>
<dbReference type="Gene3D" id="3.40.50.1820">
    <property type="entry name" value="alpha/beta hydrolase"/>
    <property type="match status" value="1"/>
</dbReference>
<dbReference type="EMBL" id="CP011542">
    <property type="protein sequence ID" value="AKK05592.1"/>
    <property type="molecule type" value="Genomic_DNA"/>
</dbReference>
<keyword evidence="2 6" id="KW-0378">Hydrolase</keyword>
<feature type="domain" description="AB hydrolase-1" evidence="4">
    <location>
        <begin position="91"/>
        <end position="269"/>
    </location>
</feature>